<keyword evidence="3 6" id="KW-0175">Coiled coil</keyword>
<keyword evidence="2 5" id="KW-0403">Intermediate filament</keyword>
<dbReference type="AlphaFoldDB" id="A0AAV2ZMC9"/>
<dbReference type="GO" id="GO:0005615">
    <property type="term" value="C:extracellular space"/>
    <property type="evidence" value="ECO:0007669"/>
    <property type="project" value="TreeGrafter"/>
</dbReference>
<gene>
    <name evidence="8" type="ORF">GDO54_018530</name>
</gene>
<reference evidence="8" key="1">
    <citation type="thesis" date="2020" institute="ProQuest LLC" country="789 East Eisenhower Parkway, Ann Arbor, MI, USA">
        <title>Comparative Genomics and Chromosome Evolution.</title>
        <authorList>
            <person name="Mudd A.B."/>
        </authorList>
    </citation>
    <scope>NUCLEOTIDE SEQUENCE</scope>
    <source>
        <strain evidence="8">1538</strain>
        <tissue evidence="8">Blood</tissue>
    </source>
</reference>
<dbReference type="InterPro" id="IPR003054">
    <property type="entry name" value="Keratin_II"/>
</dbReference>
<comment type="caution">
    <text evidence="8">The sequence shown here is derived from an EMBL/GenBank/DDBJ whole genome shotgun (WGS) entry which is preliminary data.</text>
</comment>
<evidence type="ECO:0000256" key="5">
    <source>
        <dbReference type="RuleBase" id="RU000685"/>
    </source>
</evidence>
<evidence type="ECO:0000313" key="8">
    <source>
        <dbReference type="EMBL" id="DBA13595.1"/>
    </source>
</evidence>
<dbReference type="SUPFAM" id="SSF64593">
    <property type="entry name" value="Intermediate filament protein, coiled coil region"/>
    <property type="match status" value="3"/>
</dbReference>
<dbReference type="EMBL" id="DYDO01000290">
    <property type="protein sequence ID" value="DBA13595.1"/>
    <property type="molecule type" value="Genomic_DNA"/>
</dbReference>
<dbReference type="FunFam" id="1.20.5.1160:FF:000001">
    <property type="entry name" value="Keratin type II"/>
    <property type="match status" value="1"/>
</dbReference>
<sequence>MSFQTNRSSTSYRNFSSSSLPRHVSKQNVCSLRIVGGGLRVQPHYSRSAYNVGSGRAPKISVANHNTRMSGYGYGGSGFAGGCGSGMGSRGGFGGSSFGRGGFGGAGFEGAGLGGCITNVTVNESLLAPLNLEIDPNIQRLKKEEKEQIKTLNNKFASFIDKVRFLEQQNKMLETKWAFLQDQKTIKSNMEPLFESYITSLRRQLDCLENERSRLEGEKKNMDDLVEEFKRKYEDELSKRTAAENEFVVLKKDVDAAFMKKTELQAKVDALTDELKFLTAVYDMEISQLQSQISDTSVIVSMDNNRDLDMDSIIAEIKAQYQEIANKSRIEAENWYQSKYEEMKVTAGKHGDDLRSTKNEISDLNRIVQRLKSEIENTKAQRAKLEPAIAQAEERGEMAVKDAKNKLADLEEALQKARQDMACQLKEYQELMNVKLALDLEIAAYKKLLEGEESR</sequence>
<dbReference type="SMART" id="SM01391">
    <property type="entry name" value="Filament"/>
    <property type="match status" value="1"/>
</dbReference>
<keyword evidence="1" id="KW-0416">Keratin</keyword>
<keyword evidence="9" id="KW-1185">Reference proteome</keyword>
<dbReference type="Pfam" id="PF16208">
    <property type="entry name" value="Keratin_2_head"/>
    <property type="match status" value="1"/>
</dbReference>
<evidence type="ECO:0000313" key="9">
    <source>
        <dbReference type="Proteomes" id="UP001181693"/>
    </source>
</evidence>
<protein>
    <recommendedName>
        <fullName evidence="7">IF rod domain-containing protein</fullName>
    </recommendedName>
</protein>
<dbReference type="FunFam" id="1.20.5.500:FF:000001">
    <property type="entry name" value="Type II keratin 23"/>
    <property type="match status" value="1"/>
</dbReference>
<dbReference type="InterPro" id="IPR039008">
    <property type="entry name" value="IF_rod_dom"/>
</dbReference>
<evidence type="ECO:0000256" key="2">
    <source>
        <dbReference type="ARBA" id="ARBA00022754"/>
    </source>
</evidence>
<dbReference type="Pfam" id="PF00038">
    <property type="entry name" value="Filament"/>
    <property type="match status" value="1"/>
</dbReference>
<dbReference type="GO" id="GO:0045095">
    <property type="term" value="C:keratin filament"/>
    <property type="evidence" value="ECO:0007669"/>
    <property type="project" value="InterPro"/>
</dbReference>
<dbReference type="PANTHER" id="PTHR45616">
    <property type="entry name" value="GATA-TYPE DOMAIN-CONTAINING PROTEIN"/>
    <property type="match status" value="1"/>
</dbReference>
<dbReference type="GO" id="GO:0045109">
    <property type="term" value="P:intermediate filament organization"/>
    <property type="evidence" value="ECO:0007669"/>
    <property type="project" value="TreeGrafter"/>
</dbReference>
<evidence type="ECO:0000256" key="1">
    <source>
        <dbReference type="ARBA" id="ARBA00022744"/>
    </source>
</evidence>
<dbReference type="Gene3D" id="1.20.5.170">
    <property type="match status" value="1"/>
</dbReference>
<feature type="domain" description="IF rod" evidence="7">
    <location>
        <begin position="145"/>
        <end position="455"/>
    </location>
</feature>
<dbReference type="PROSITE" id="PS00226">
    <property type="entry name" value="IF_ROD_1"/>
    <property type="match status" value="1"/>
</dbReference>
<dbReference type="Proteomes" id="UP001181693">
    <property type="component" value="Unassembled WGS sequence"/>
</dbReference>
<dbReference type="InterPro" id="IPR032444">
    <property type="entry name" value="Keratin_2_head"/>
</dbReference>
<evidence type="ECO:0000259" key="7">
    <source>
        <dbReference type="PROSITE" id="PS51842"/>
    </source>
</evidence>
<proteinExistence type="inferred from homology"/>
<dbReference type="InterPro" id="IPR018039">
    <property type="entry name" value="IF_conserved"/>
</dbReference>
<evidence type="ECO:0000256" key="4">
    <source>
        <dbReference type="ARBA" id="ARBA00061646"/>
    </source>
</evidence>
<feature type="coiled-coil region" evidence="6">
    <location>
        <begin position="142"/>
        <end position="281"/>
    </location>
</feature>
<dbReference type="PRINTS" id="PR01276">
    <property type="entry name" value="TYPE2KERATIN"/>
</dbReference>
<organism evidence="8 9">
    <name type="scientific">Pyxicephalus adspersus</name>
    <name type="common">African bullfrog</name>
    <dbReference type="NCBI Taxonomy" id="30357"/>
    <lineage>
        <taxon>Eukaryota</taxon>
        <taxon>Metazoa</taxon>
        <taxon>Chordata</taxon>
        <taxon>Craniata</taxon>
        <taxon>Vertebrata</taxon>
        <taxon>Euteleostomi</taxon>
        <taxon>Amphibia</taxon>
        <taxon>Batrachia</taxon>
        <taxon>Anura</taxon>
        <taxon>Neobatrachia</taxon>
        <taxon>Ranoidea</taxon>
        <taxon>Pyxicephalidae</taxon>
        <taxon>Pyxicephalinae</taxon>
        <taxon>Pyxicephalus</taxon>
    </lineage>
</organism>
<dbReference type="GO" id="GO:0031424">
    <property type="term" value="P:keratinization"/>
    <property type="evidence" value="ECO:0007669"/>
    <property type="project" value="TreeGrafter"/>
</dbReference>
<dbReference type="Gene3D" id="1.20.5.500">
    <property type="entry name" value="Single helix bin"/>
    <property type="match status" value="1"/>
</dbReference>
<dbReference type="Gene3D" id="1.20.5.1160">
    <property type="entry name" value="Vasodilator-stimulated phosphoprotein"/>
    <property type="match status" value="1"/>
</dbReference>
<dbReference type="PANTHER" id="PTHR45616:SF21">
    <property type="entry name" value="KERATIN, TYPE II CYTOSKELETAL 7"/>
    <property type="match status" value="1"/>
</dbReference>
<name>A0AAV2ZMC9_PYXAD</name>
<feature type="coiled-coil region" evidence="6">
    <location>
        <begin position="354"/>
        <end position="434"/>
    </location>
</feature>
<dbReference type="PROSITE" id="PS51842">
    <property type="entry name" value="IF_ROD_2"/>
    <property type="match status" value="1"/>
</dbReference>
<dbReference type="GO" id="GO:0030280">
    <property type="term" value="F:structural constituent of skin epidermis"/>
    <property type="evidence" value="ECO:0007669"/>
    <property type="project" value="TreeGrafter"/>
</dbReference>
<dbReference type="FunFam" id="1.20.5.170:FF:000004">
    <property type="entry name" value="Keratin, type II cytoskeletal 5"/>
    <property type="match status" value="1"/>
</dbReference>
<accession>A0AAV2ZMC9</accession>
<evidence type="ECO:0000256" key="6">
    <source>
        <dbReference type="SAM" id="Coils"/>
    </source>
</evidence>
<evidence type="ECO:0000256" key="3">
    <source>
        <dbReference type="ARBA" id="ARBA00023054"/>
    </source>
</evidence>
<comment type="similarity">
    <text evidence="4 5">Belongs to the intermediate filament family.</text>
</comment>